<accession>A0ABT0N9D2</accession>
<dbReference type="RefSeq" id="WP_249249387.1">
    <property type="nucleotide sequence ID" value="NZ_JAKIKT010000005.1"/>
</dbReference>
<dbReference type="InterPro" id="IPR043129">
    <property type="entry name" value="ATPase_NBD"/>
</dbReference>
<comment type="caution">
    <text evidence="4">The sequence shown here is derived from an EMBL/GenBank/DDBJ whole genome shotgun (WGS) entry which is preliminary data.</text>
</comment>
<dbReference type="Pfam" id="PF21447">
    <property type="entry name" value="Ppx-GppA_III"/>
    <property type="match status" value="1"/>
</dbReference>
<feature type="domain" description="Ppx/GppA phosphatase N-terminal" evidence="2">
    <location>
        <begin position="29"/>
        <end position="307"/>
    </location>
</feature>
<feature type="domain" description="Ppx/GppA phosphatase C-terminal" evidence="3">
    <location>
        <begin position="315"/>
        <end position="478"/>
    </location>
</feature>
<dbReference type="InterPro" id="IPR050273">
    <property type="entry name" value="GppA/Ppx_hydrolase"/>
</dbReference>
<dbReference type="Gene3D" id="1.10.3210.10">
    <property type="entry name" value="Hypothetical protein af1432"/>
    <property type="match status" value="1"/>
</dbReference>
<dbReference type="Proteomes" id="UP001202831">
    <property type="component" value="Unassembled WGS sequence"/>
</dbReference>
<dbReference type="SUPFAM" id="SSF109604">
    <property type="entry name" value="HD-domain/PDEase-like"/>
    <property type="match status" value="1"/>
</dbReference>
<dbReference type="CDD" id="cd24053">
    <property type="entry name" value="ASKHA_NBD_EcPPX-GppA-like"/>
    <property type="match status" value="1"/>
</dbReference>
<dbReference type="SUPFAM" id="SSF53067">
    <property type="entry name" value="Actin-like ATPase domain"/>
    <property type="match status" value="2"/>
</dbReference>
<evidence type="ECO:0000313" key="4">
    <source>
        <dbReference type="EMBL" id="MCL2914710.1"/>
    </source>
</evidence>
<dbReference type="Gene3D" id="3.30.420.150">
    <property type="entry name" value="Exopolyphosphatase. Domain 2"/>
    <property type="match status" value="1"/>
</dbReference>
<reference evidence="4 5" key="1">
    <citation type="submission" date="2022-01" db="EMBL/GenBank/DDBJ databases">
        <title>Whole genome-based taxonomy of the Shewanellaceae.</title>
        <authorList>
            <person name="Martin-Rodriguez A.J."/>
        </authorList>
    </citation>
    <scope>NUCLEOTIDE SEQUENCE [LARGE SCALE GENOMIC DNA]</scope>
    <source>
        <strain evidence="4 5">DSM 21332</strain>
    </source>
</reference>
<name>A0ABT0N9D2_9GAMM</name>
<evidence type="ECO:0000259" key="2">
    <source>
        <dbReference type="Pfam" id="PF02541"/>
    </source>
</evidence>
<keyword evidence="5" id="KW-1185">Reference proteome</keyword>
<gene>
    <name evidence="4" type="ORF">L2725_13120</name>
</gene>
<dbReference type="PANTHER" id="PTHR30005">
    <property type="entry name" value="EXOPOLYPHOSPHATASE"/>
    <property type="match status" value="1"/>
</dbReference>
<dbReference type="InterPro" id="IPR030673">
    <property type="entry name" value="PyroPPase_GppA_Ppx"/>
</dbReference>
<dbReference type="Pfam" id="PF02541">
    <property type="entry name" value="Ppx-GppA"/>
    <property type="match status" value="1"/>
</dbReference>
<sequence>MPENNSLTLNPRPKHYIAIDMGSNSFHLVIAREQDGQLQIVHKEKQQVKLAQGLDDNNRLSEDAMQRGLDCLKNFNLRFADISNAEIRLVATYTLRVAANRNEFLTQARAALPYPIEVISGHEEARLIYHGIAQSEVLEKNNLVIDIGGGSTEVIVGRRQKSRQLTSLSCGCVSFNEKFFKNTPISLEQFHSAGRAADEEFATLSKAYFSEDWDLVLGSSGTVKAVAEVLNELYNDSEITLANLKKLKRQLVEWGNLDGRFSSIDERRAGILPAGLAILISFFRRLSVKSLKYTYGALREGVLYEMAQIGQYQDVRLRTVDSIARLYHVDRSHAFRVRDAAMQLFEQVADTWQLRGYSRLLAYAATLHEVGIHINSRAHQRHGAYIISNADLPGFDEAMQQELASLIGNHRKRPDETLAEDLPLARLTSILRLAVLLNLGRQGKSVSVKINADTNQLHIALPRGKRKITLLMADLEREARWLQPLGIELIVTAVIERKS</sequence>
<dbReference type="InterPro" id="IPR048950">
    <property type="entry name" value="Ppx_GppA_C"/>
</dbReference>
<evidence type="ECO:0000259" key="3">
    <source>
        <dbReference type="Pfam" id="PF21447"/>
    </source>
</evidence>
<organism evidence="4 5">
    <name type="scientific">Shewanella corallii</name>
    <dbReference type="NCBI Taxonomy" id="560080"/>
    <lineage>
        <taxon>Bacteria</taxon>
        <taxon>Pseudomonadati</taxon>
        <taxon>Pseudomonadota</taxon>
        <taxon>Gammaproteobacteria</taxon>
        <taxon>Alteromonadales</taxon>
        <taxon>Shewanellaceae</taxon>
        <taxon>Shewanella</taxon>
    </lineage>
</organism>
<dbReference type="Gene3D" id="3.30.420.40">
    <property type="match status" value="1"/>
</dbReference>
<keyword evidence="1" id="KW-0378">Hydrolase</keyword>
<evidence type="ECO:0000313" key="5">
    <source>
        <dbReference type="Proteomes" id="UP001202831"/>
    </source>
</evidence>
<dbReference type="PIRSF" id="PIRSF001267">
    <property type="entry name" value="Pyrophosphatase_GppA_Ppx"/>
    <property type="match status" value="1"/>
</dbReference>
<dbReference type="EMBL" id="JAKIKT010000005">
    <property type="protein sequence ID" value="MCL2914710.1"/>
    <property type="molecule type" value="Genomic_DNA"/>
</dbReference>
<dbReference type="InterPro" id="IPR003695">
    <property type="entry name" value="Ppx_GppA_N"/>
</dbReference>
<evidence type="ECO:0000256" key="1">
    <source>
        <dbReference type="ARBA" id="ARBA00022801"/>
    </source>
</evidence>
<dbReference type="PANTHER" id="PTHR30005:SF14">
    <property type="entry name" value="EXOPOLYPHOSPHATASE"/>
    <property type="match status" value="1"/>
</dbReference>
<protein>
    <submittedName>
        <fullName evidence="4">Exopolyphosphatase</fullName>
    </submittedName>
</protein>
<proteinExistence type="predicted"/>